<feature type="compositionally biased region" description="Basic and acidic residues" evidence="1">
    <location>
        <begin position="221"/>
        <end position="232"/>
    </location>
</feature>
<keyword evidence="3" id="KW-1185">Reference proteome</keyword>
<sequence length="390" mass="44018">MALYDDSLETSVASSKRHNSPRKADFIREPDPTSVVTSSPISSFTVIQSTSVCAQLEELMEMHSSIVHLRTKSEQVEKDVRAATKANGTIKLHGCWLAISLRNDGTPCRENLKQSHDSLYLGCQRCIRIHVYNESCGELPPRRIMVQNEVKRERERKKCECLENSNLVLDNSVIVGESRRKKLGDIRKVGHALDRDCIGSNEMESEPGRSSVSPVFRRHKSDSAHGSAREGEGGEVNLRLRLGRLDSSAESGYLHSLHVMSSSIGYLQNPLSPYDKYAFNDIQQAQNYISKYQTLQYENLVGRMIIGQYCPRVFASQDVMRPGGERIRDYSGKQLLSRRLLVARRWKCLPFGGSARNQDLGKPGPDVKRRGNKRGLTDQFHRVVFAPKEQ</sequence>
<name>A0A0N0BKW8_9HYME</name>
<protein>
    <submittedName>
        <fullName evidence="2">Uncharacterized protein</fullName>
    </submittedName>
</protein>
<feature type="region of interest" description="Disordered" evidence="1">
    <location>
        <begin position="1"/>
        <end position="31"/>
    </location>
</feature>
<reference evidence="2 3" key="1">
    <citation type="submission" date="2015-07" db="EMBL/GenBank/DDBJ databases">
        <title>The genome of Melipona quadrifasciata.</title>
        <authorList>
            <person name="Pan H."/>
            <person name="Kapheim K."/>
        </authorList>
    </citation>
    <scope>NUCLEOTIDE SEQUENCE [LARGE SCALE GENOMIC DNA]</scope>
    <source>
        <strain evidence="2">0111107301</strain>
        <tissue evidence="2">Whole body</tissue>
    </source>
</reference>
<proteinExistence type="predicted"/>
<accession>A0A0N0BKW8</accession>
<dbReference type="Proteomes" id="UP000053105">
    <property type="component" value="Unassembled WGS sequence"/>
</dbReference>
<feature type="region of interest" description="Disordered" evidence="1">
    <location>
        <begin position="198"/>
        <end position="232"/>
    </location>
</feature>
<evidence type="ECO:0000313" key="2">
    <source>
        <dbReference type="EMBL" id="KOX81184.1"/>
    </source>
</evidence>
<dbReference type="EMBL" id="KQ435690">
    <property type="protein sequence ID" value="KOX81184.1"/>
    <property type="molecule type" value="Genomic_DNA"/>
</dbReference>
<evidence type="ECO:0000313" key="3">
    <source>
        <dbReference type="Proteomes" id="UP000053105"/>
    </source>
</evidence>
<gene>
    <name evidence="2" type="ORF">WN51_00091</name>
</gene>
<organism evidence="2 3">
    <name type="scientific">Melipona quadrifasciata</name>
    <dbReference type="NCBI Taxonomy" id="166423"/>
    <lineage>
        <taxon>Eukaryota</taxon>
        <taxon>Metazoa</taxon>
        <taxon>Ecdysozoa</taxon>
        <taxon>Arthropoda</taxon>
        <taxon>Hexapoda</taxon>
        <taxon>Insecta</taxon>
        <taxon>Pterygota</taxon>
        <taxon>Neoptera</taxon>
        <taxon>Endopterygota</taxon>
        <taxon>Hymenoptera</taxon>
        <taxon>Apocrita</taxon>
        <taxon>Aculeata</taxon>
        <taxon>Apoidea</taxon>
        <taxon>Anthophila</taxon>
        <taxon>Apidae</taxon>
        <taxon>Melipona</taxon>
    </lineage>
</organism>
<feature type="compositionally biased region" description="Basic and acidic residues" evidence="1">
    <location>
        <begin position="22"/>
        <end position="31"/>
    </location>
</feature>
<evidence type="ECO:0000256" key="1">
    <source>
        <dbReference type="SAM" id="MobiDB-lite"/>
    </source>
</evidence>
<dbReference type="AlphaFoldDB" id="A0A0N0BKW8"/>